<reference evidence="3 4" key="1">
    <citation type="submission" date="2021-03" db="EMBL/GenBank/DDBJ databases">
        <title>Sequencing the genomes of 1000 actinobacteria strains.</title>
        <authorList>
            <person name="Klenk H.-P."/>
        </authorList>
    </citation>
    <scope>NUCLEOTIDE SEQUENCE [LARGE SCALE GENOMIC DNA]</scope>
    <source>
        <strain evidence="3 4">DSM 44580</strain>
    </source>
</reference>
<dbReference type="InterPro" id="IPR042099">
    <property type="entry name" value="ANL_N_sf"/>
</dbReference>
<dbReference type="EMBL" id="JAGIOO010000001">
    <property type="protein sequence ID" value="MBP2472291.1"/>
    <property type="molecule type" value="Genomic_DNA"/>
</dbReference>
<feature type="domain" description="AMP-dependent synthetase/ligase" evidence="1">
    <location>
        <begin position="12"/>
        <end position="344"/>
    </location>
</feature>
<dbReference type="SUPFAM" id="SSF56801">
    <property type="entry name" value="Acetyl-CoA synthetase-like"/>
    <property type="match status" value="1"/>
</dbReference>
<accession>A0ABS5A6R6</accession>
<comment type="caution">
    <text evidence="3">The sequence shown here is derived from an EMBL/GenBank/DDBJ whole genome shotgun (WGS) entry which is preliminary data.</text>
</comment>
<keyword evidence="3" id="KW-0436">Ligase</keyword>
<dbReference type="InterPro" id="IPR045851">
    <property type="entry name" value="AMP-bd_C_sf"/>
</dbReference>
<dbReference type="PANTHER" id="PTHR43201:SF32">
    <property type="entry name" value="2-SUCCINYLBENZOATE--COA LIGASE, CHLOROPLASTIC_PEROXISOMAL"/>
    <property type="match status" value="1"/>
</dbReference>
<dbReference type="PANTHER" id="PTHR43201">
    <property type="entry name" value="ACYL-COA SYNTHETASE"/>
    <property type="match status" value="1"/>
</dbReference>
<feature type="domain" description="AMP-binding enzyme C-terminal" evidence="2">
    <location>
        <begin position="400"/>
        <end position="469"/>
    </location>
</feature>
<dbReference type="Pfam" id="PF00501">
    <property type="entry name" value="AMP-binding"/>
    <property type="match status" value="1"/>
</dbReference>
<dbReference type="Gene3D" id="3.30.300.30">
    <property type="match status" value="1"/>
</dbReference>
<dbReference type="RefSeq" id="WP_086781544.1">
    <property type="nucleotide sequence ID" value="NZ_JAGIOO010000001.1"/>
</dbReference>
<evidence type="ECO:0000259" key="1">
    <source>
        <dbReference type="Pfam" id="PF00501"/>
    </source>
</evidence>
<evidence type="ECO:0000259" key="2">
    <source>
        <dbReference type="Pfam" id="PF13193"/>
    </source>
</evidence>
<protein>
    <submittedName>
        <fullName evidence="3">Bile acid-coenzyme A ligase</fullName>
    </submittedName>
</protein>
<dbReference type="InterPro" id="IPR000873">
    <property type="entry name" value="AMP-dep_synth/lig_dom"/>
</dbReference>
<proteinExistence type="predicted"/>
<gene>
    <name evidence="3" type="ORF">JOF53_001163</name>
</gene>
<dbReference type="Proteomes" id="UP001519363">
    <property type="component" value="Unassembled WGS sequence"/>
</dbReference>
<sequence>MAVSSMVGVWARMARERPDAPAVTFGDAPSVSWGVLQRRTNQLARLFAERGVREGDFVTIALPNGIDAVEALLATLKLGAIPNPISHQLPRIEREQLVVLAEPRLVVATTEDGAAGRPVLIGGPDLTGYAEDDLPEVVSPSWKAPTSGGSTGRPKIILAGQPAVIDDGEDNPLRRAGFPVDGCCLFAGPMYHNTAVLGILASLSLRNHVVLEERFDPELTLRLIDRHRVRFTIMVPTMLSRMWRLPEEVRARHDLSSLDKLVHNAAPCPPEVKRAWLDWIGPDRLIENYTATEQSAMTLCDGHEWLARPGTVGRVVSGEMEVRGPDGEKCPPGVIGTIWMRRPAGTPPAFTYVGQDSPADEDGWETVGDLGHFDADGYLFLADRRQDLIISGGANIYPAEVELALMAHPSVLEAVVLGLTDSDLGQRTHALVRLDPERADEVDADALDEFARTRLVRYKCPRSYEFVDTPLRDDAGKVRRSRLAAERQGQVP</sequence>
<evidence type="ECO:0000313" key="3">
    <source>
        <dbReference type="EMBL" id="MBP2472291.1"/>
    </source>
</evidence>
<keyword evidence="4" id="KW-1185">Reference proteome</keyword>
<organism evidence="3 4">
    <name type="scientific">Crossiella equi</name>
    <dbReference type="NCBI Taxonomy" id="130796"/>
    <lineage>
        <taxon>Bacteria</taxon>
        <taxon>Bacillati</taxon>
        <taxon>Actinomycetota</taxon>
        <taxon>Actinomycetes</taxon>
        <taxon>Pseudonocardiales</taxon>
        <taxon>Pseudonocardiaceae</taxon>
        <taxon>Crossiella</taxon>
    </lineage>
</organism>
<dbReference type="Pfam" id="PF13193">
    <property type="entry name" value="AMP-binding_C"/>
    <property type="match status" value="1"/>
</dbReference>
<dbReference type="GO" id="GO:0016874">
    <property type="term" value="F:ligase activity"/>
    <property type="evidence" value="ECO:0007669"/>
    <property type="project" value="UniProtKB-KW"/>
</dbReference>
<dbReference type="InterPro" id="IPR025110">
    <property type="entry name" value="AMP-bd_C"/>
</dbReference>
<dbReference type="Gene3D" id="3.40.50.12780">
    <property type="entry name" value="N-terminal domain of ligase-like"/>
    <property type="match status" value="1"/>
</dbReference>
<evidence type="ECO:0000313" key="4">
    <source>
        <dbReference type="Proteomes" id="UP001519363"/>
    </source>
</evidence>
<name>A0ABS5A6R6_9PSEU</name>